<dbReference type="SUPFAM" id="SSF51338">
    <property type="entry name" value="Composite domain of metallo-dependent hydrolases"/>
    <property type="match status" value="1"/>
</dbReference>
<evidence type="ECO:0000313" key="3">
    <source>
        <dbReference type="EMBL" id="PKH46745.1"/>
    </source>
</evidence>
<keyword evidence="1 3" id="KW-0378">Hydrolase</keyword>
<sequence length="441" mass="47851">MQTNLSQLIKVARGETEADLVLLNARVINVFNAEIEQTNVAVFDGKIAGVGDYRHGKEVIDLKGAYLLPGLINGHTHVESSMLDIAQYARAVVSNGTLALITDLHEISNVCGKEGIDYVLDASADLPLSIFLQVPSCVPATHLETAGAEINSQDVADLLRLPNVTGLGEMMNFPGVLFGVPSVLDKIIAATGKVMDGHAPGLSGKDLNAYISAGIHSDHECIHLAEAKEKLARGMYIMIREGSSEKNLAELLPLVTDKTYKRCLFVVDDRSCADLKSDGDIDAVVRKAIRLGLDPVRAIQLASINTAEYFHLQGHGAIAPGYLANMIVCQNLEQLDIDMVFHKGKLVAEKGQALFKPQSRIPKSLLNSIHIRPFDTEDLVLKTIQPQIPVIEVIPGQIVTRRLDLKIPAENGVIKANTELDLLKIVVLERHHQSGNMDTGL</sequence>
<accession>A0A2J1DX81</accession>
<name>A0A2J1DX81_9CHLR</name>
<dbReference type="InterPro" id="IPR032466">
    <property type="entry name" value="Metal_Hydrolase"/>
</dbReference>
<evidence type="ECO:0000313" key="4">
    <source>
        <dbReference type="Proteomes" id="UP000233649"/>
    </source>
</evidence>
<feature type="domain" description="Amidohydrolase-related" evidence="2">
    <location>
        <begin position="66"/>
        <end position="347"/>
    </location>
</feature>
<dbReference type="PANTHER" id="PTHR11113:SF2">
    <property type="entry name" value="ADENINE DEAMINASE"/>
    <property type="match status" value="1"/>
</dbReference>
<dbReference type="InterPro" id="IPR006680">
    <property type="entry name" value="Amidohydro-rel"/>
</dbReference>
<dbReference type="AlphaFoldDB" id="A0A2J1DX81"/>
<dbReference type="GO" id="GO:0000034">
    <property type="term" value="F:adenine deaminase activity"/>
    <property type="evidence" value="ECO:0007669"/>
    <property type="project" value="UniProtKB-EC"/>
</dbReference>
<dbReference type="PANTHER" id="PTHR11113">
    <property type="entry name" value="N-ACETYLGLUCOSAMINE-6-PHOSPHATE DEACETYLASE"/>
    <property type="match status" value="1"/>
</dbReference>
<organism evidence="3 4">
    <name type="scientific">Dehalococcoides mccartyi</name>
    <dbReference type="NCBI Taxonomy" id="61435"/>
    <lineage>
        <taxon>Bacteria</taxon>
        <taxon>Bacillati</taxon>
        <taxon>Chloroflexota</taxon>
        <taxon>Dehalococcoidia</taxon>
        <taxon>Dehalococcoidales</taxon>
        <taxon>Dehalococcoidaceae</taxon>
        <taxon>Dehalococcoides</taxon>
    </lineage>
</organism>
<dbReference type="Proteomes" id="UP000233649">
    <property type="component" value="Unassembled WGS sequence"/>
</dbReference>
<dbReference type="SUPFAM" id="SSF51556">
    <property type="entry name" value="Metallo-dependent hydrolases"/>
    <property type="match status" value="1"/>
</dbReference>
<dbReference type="InterPro" id="IPR011059">
    <property type="entry name" value="Metal-dep_hydrolase_composite"/>
</dbReference>
<proteinExistence type="predicted"/>
<dbReference type="Pfam" id="PF01979">
    <property type="entry name" value="Amidohydro_1"/>
    <property type="match status" value="1"/>
</dbReference>
<dbReference type="EMBL" id="PHFD01000178">
    <property type="protein sequence ID" value="PKH46745.1"/>
    <property type="molecule type" value="Genomic_DNA"/>
</dbReference>
<reference evidence="3 4" key="1">
    <citation type="journal article" date="2017" name="FEMS Microbiol. Ecol.">
        <title>Reconstructed genomes of novel Dehalococcoides mccartyi strains from 1,2,3,4-tetrachlorodibenzo-p-dioxin-dechlorinating enrichment cultures reveal divergent reductive dehalogenase gene profiles.</title>
        <authorList>
            <person name="Dam H.T."/>
            <person name="Vollmers J."/>
            <person name="Kaster A.K."/>
            <person name="Haggblom M.M."/>
        </authorList>
    </citation>
    <scope>NUCLEOTIDE SEQUENCE [LARGE SCALE GENOMIC DNA]</scope>
    <source>
        <strain evidence="3 4">H1-3-2.001</strain>
    </source>
</reference>
<dbReference type="EC" id="3.5.4.2" evidence="3"/>
<evidence type="ECO:0000256" key="1">
    <source>
        <dbReference type="ARBA" id="ARBA00022801"/>
    </source>
</evidence>
<dbReference type="Gene3D" id="2.30.40.10">
    <property type="entry name" value="Urease, subunit C, domain 1"/>
    <property type="match status" value="1"/>
</dbReference>
<gene>
    <name evidence="3" type="ORF">CVH13_00940</name>
</gene>
<evidence type="ECO:0000259" key="2">
    <source>
        <dbReference type="Pfam" id="PF01979"/>
    </source>
</evidence>
<dbReference type="Gene3D" id="3.20.20.140">
    <property type="entry name" value="Metal-dependent hydrolases"/>
    <property type="match status" value="1"/>
</dbReference>
<protein>
    <submittedName>
        <fullName evidence="3">Adenine deaminase</fullName>
        <ecNumber evidence="3">3.5.4.2</ecNumber>
    </submittedName>
</protein>
<comment type="caution">
    <text evidence="3">The sequence shown here is derived from an EMBL/GenBank/DDBJ whole genome shotgun (WGS) entry which is preliminary data.</text>
</comment>